<evidence type="ECO:0000256" key="14">
    <source>
        <dbReference type="ARBA" id="ARBA00042773"/>
    </source>
</evidence>
<keyword evidence="10" id="KW-0443">Lipid metabolism</keyword>
<evidence type="ECO:0000256" key="7">
    <source>
        <dbReference type="ARBA" id="ARBA00022832"/>
    </source>
</evidence>
<evidence type="ECO:0000256" key="9">
    <source>
        <dbReference type="ARBA" id="ARBA00022842"/>
    </source>
</evidence>
<dbReference type="GO" id="GO:0016020">
    <property type="term" value="C:membrane"/>
    <property type="evidence" value="ECO:0007669"/>
    <property type="project" value="UniProtKB-SubCell"/>
</dbReference>
<sequence length="549" mass="60625">MNTPSWLLEGEPLEHLERYDSVLAVIDEACERYHDRTAFSCMGQTLSYKALDEYADRFAAWLVHHSGLNRGDRFAIVLPNLLQYPVAVFGAMRAGMVVVNTNPLYTAEEMVSQFNDAGVKGVLVLSHMADRVAEALPHTGITRVVITDVADLHDAPRRWVYNLGARYLKRLVPDYHLPEAVSMRDVLATSPAYERHKPALDELAVLQYTGGTTGKPKGAMLTHTNLIANMLQTAQVLKGAIGRGNEIVIAPLPVYHIYTFTVNCMFCCWTGNHSVFIPNPRDMKGFIATLKRHRFSVFVGLNTLFSGLLKQDAFRSLDFSALKLTISGGMALSRETAGQWKQVTGCDVLEGYGMTETSPVVCVNPPDDVRLGSIGRPVAGTSLKVIDDEGQPQPRKSPGELCVRGPQVMKGYWKNAEATDGTICDGWVLTGDIAVLEEDGVVRIVDRKKDMVIVSGFNVYPTEVEEVLVSHPDVVEAAVVGVAHEDSGEMLKAFVVSSNPALDQDTLRAWCKKHLTSYKTPRQIEFRDELPKSNVGKVLRRKLRDDQAA</sequence>
<comment type="pathway">
    <text evidence="3">Lipid metabolism; fatty acid beta-oxidation.</text>
</comment>
<name>A0AA41ZIN7_9GAMM</name>
<evidence type="ECO:0000256" key="13">
    <source>
        <dbReference type="ARBA" id="ARBA00039545"/>
    </source>
</evidence>
<organism evidence="17 18">
    <name type="scientific">Larsenimonas rhizosphaerae</name>
    <dbReference type="NCBI Taxonomy" id="2944682"/>
    <lineage>
        <taxon>Bacteria</taxon>
        <taxon>Pseudomonadati</taxon>
        <taxon>Pseudomonadota</taxon>
        <taxon>Gammaproteobacteria</taxon>
        <taxon>Oceanospirillales</taxon>
        <taxon>Halomonadaceae</taxon>
        <taxon>Larsenimonas</taxon>
    </lineage>
</organism>
<dbReference type="Pfam" id="PF00501">
    <property type="entry name" value="AMP-binding"/>
    <property type="match status" value="1"/>
</dbReference>
<proteinExistence type="inferred from homology"/>
<evidence type="ECO:0000256" key="12">
    <source>
        <dbReference type="ARBA" id="ARBA00026121"/>
    </source>
</evidence>
<dbReference type="PROSITE" id="PS00455">
    <property type="entry name" value="AMP_BINDING"/>
    <property type="match status" value="1"/>
</dbReference>
<dbReference type="SUPFAM" id="SSF56801">
    <property type="entry name" value="Acetyl-CoA synthetase-like"/>
    <property type="match status" value="1"/>
</dbReference>
<dbReference type="RefSeq" id="WP_265896355.1">
    <property type="nucleotide sequence ID" value="NZ_JAPIVE010000003.1"/>
</dbReference>
<comment type="subcellular location">
    <subcellularLocation>
        <location evidence="2">Membrane</location>
        <topology evidence="2">Peripheral membrane protein</topology>
    </subcellularLocation>
</comment>
<evidence type="ECO:0000256" key="8">
    <source>
        <dbReference type="ARBA" id="ARBA00022840"/>
    </source>
</evidence>
<dbReference type="CDD" id="cd05936">
    <property type="entry name" value="FC-FACS_FadD_like"/>
    <property type="match status" value="1"/>
</dbReference>
<reference evidence="17" key="1">
    <citation type="submission" date="2022-11" db="EMBL/GenBank/DDBJ databases">
        <title>Larsenimonas rhizosphaerae sp. nov., isolated from a tidal mudflat.</title>
        <authorList>
            <person name="Lee S.D."/>
            <person name="Kim I.S."/>
        </authorList>
    </citation>
    <scope>NUCLEOTIDE SEQUENCE</scope>
    <source>
        <strain evidence="17">GH2-1</strain>
    </source>
</reference>
<dbReference type="InterPro" id="IPR025110">
    <property type="entry name" value="AMP-bd_C"/>
</dbReference>
<dbReference type="GO" id="GO:0005524">
    <property type="term" value="F:ATP binding"/>
    <property type="evidence" value="ECO:0007669"/>
    <property type="project" value="UniProtKB-KW"/>
</dbReference>
<comment type="caution">
    <text evidence="17">The sequence shown here is derived from an EMBL/GenBank/DDBJ whole genome shotgun (WGS) entry which is preliminary data.</text>
</comment>
<evidence type="ECO:0000259" key="15">
    <source>
        <dbReference type="Pfam" id="PF00501"/>
    </source>
</evidence>
<dbReference type="EC" id="6.2.1.3" evidence="12"/>
<evidence type="ECO:0000256" key="2">
    <source>
        <dbReference type="ARBA" id="ARBA00004170"/>
    </source>
</evidence>
<evidence type="ECO:0000256" key="10">
    <source>
        <dbReference type="ARBA" id="ARBA00023098"/>
    </source>
</evidence>
<keyword evidence="7" id="KW-0276">Fatty acid metabolism</keyword>
<dbReference type="InterPro" id="IPR050237">
    <property type="entry name" value="ATP-dep_AMP-bd_enzyme"/>
</dbReference>
<feature type="domain" description="AMP-binding enzyme C-terminal" evidence="16">
    <location>
        <begin position="463"/>
        <end position="537"/>
    </location>
</feature>
<keyword evidence="8" id="KW-0067">ATP-binding</keyword>
<comment type="cofactor">
    <cofactor evidence="1">
        <name>Mg(2+)</name>
        <dbReference type="ChEBI" id="CHEBI:18420"/>
    </cofactor>
</comment>
<evidence type="ECO:0000256" key="5">
    <source>
        <dbReference type="ARBA" id="ARBA00022598"/>
    </source>
</evidence>
<dbReference type="GO" id="GO:0004467">
    <property type="term" value="F:long-chain fatty acid-CoA ligase activity"/>
    <property type="evidence" value="ECO:0007669"/>
    <property type="project" value="UniProtKB-EC"/>
</dbReference>
<evidence type="ECO:0000313" key="17">
    <source>
        <dbReference type="EMBL" id="MCX2524598.1"/>
    </source>
</evidence>
<dbReference type="AlphaFoldDB" id="A0AA41ZIN7"/>
<evidence type="ECO:0000259" key="16">
    <source>
        <dbReference type="Pfam" id="PF13193"/>
    </source>
</evidence>
<keyword evidence="6" id="KW-0547">Nucleotide-binding</keyword>
<keyword evidence="5" id="KW-0436">Ligase</keyword>
<evidence type="ECO:0000256" key="6">
    <source>
        <dbReference type="ARBA" id="ARBA00022741"/>
    </source>
</evidence>
<gene>
    <name evidence="17" type="ORF">OQ287_10110</name>
</gene>
<dbReference type="Gene3D" id="3.40.50.12780">
    <property type="entry name" value="N-terminal domain of ligase-like"/>
    <property type="match status" value="1"/>
</dbReference>
<evidence type="ECO:0000256" key="11">
    <source>
        <dbReference type="ARBA" id="ARBA00023136"/>
    </source>
</evidence>
<evidence type="ECO:0000256" key="1">
    <source>
        <dbReference type="ARBA" id="ARBA00001946"/>
    </source>
</evidence>
<dbReference type="PANTHER" id="PTHR43767:SF8">
    <property type="entry name" value="LONG-CHAIN-FATTY-ACID--COA LIGASE"/>
    <property type="match status" value="1"/>
</dbReference>
<evidence type="ECO:0000256" key="4">
    <source>
        <dbReference type="ARBA" id="ARBA00006432"/>
    </source>
</evidence>
<feature type="domain" description="AMP-dependent synthetase/ligase" evidence="15">
    <location>
        <begin position="27"/>
        <end position="413"/>
    </location>
</feature>
<keyword evidence="11" id="KW-0472">Membrane</keyword>
<evidence type="ECO:0000256" key="3">
    <source>
        <dbReference type="ARBA" id="ARBA00005005"/>
    </source>
</evidence>
<keyword evidence="9" id="KW-0460">Magnesium</keyword>
<accession>A0AA41ZIN7</accession>
<dbReference type="InterPro" id="IPR042099">
    <property type="entry name" value="ANL_N_sf"/>
</dbReference>
<dbReference type="InterPro" id="IPR045851">
    <property type="entry name" value="AMP-bd_C_sf"/>
</dbReference>
<keyword evidence="18" id="KW-1185">Reference proteome</keyword>
<dbReference type="Gene3D" id="3.30.300.30">
    <property type="match status" value="1"/>
</dbReference>
<protein>
    <recommendedName>
        <fullName evidence="13">Long-chain-fatty-acid--CoA ligase</fullName>
        <ecNumber evidence="12">6.2.1.3</ecNumber>
    </recommendedName>
    <alternativeName>
        <fullName evidence="14">Long-chain acyl-CoA synthetase</fullName>
    </alternativeName>
</protein>
<dbReference type="InterPro" id="IPR000873">
    <property type="entry name" value="AMP-dep_synth/lig_dom"/>
</dbReference>
<dbReference type="FunFam" id="3.40.50.12780:FF:000003">
    <property type="entry name" value="Long-chain-fatty-acid--CoA ligase FadD"/>
    <property type="match status" value="1"/>
</dbReference>
<comment type="similarity">
    <text evidence="4">Belongs to the ATP-dependent AMP-binding enzyme family.</text>
</comment>
<dbReference type="PANTHER" id="PTHR43767">
    <property type="entry name" value="LONG-CHAIN-FATTY-ACID--COA LIGASE"/>
    <property type="match status" value="1"/>
</dbReference>
<dbReference type="EMBL" id="JAPIVE010000003">
    <property type="protein sequence ID" value="MCX2524598.1"/>
    <property type="molecule type" value="Genomic_DNA"/>
</dbReference>
<dbReference type="FunFam" id="3.30.300.30:FF:000006">
    <property type="entry name" value="Long-chain-fatty-acid--CoA ligase FadD"/>
    <property type="match status" value="1"/>
</dbReference>
<dbReference type="Pfam" id="PF13193">
    <property type="entry name" value="AMP-binding_C"/>
    <property type="match status" value="1"/>
</dbReference>
<dbReference type="InterPro" id="IPR020845">
    <property type="entry name" value="AMP-binding_CS"/>
</dbReference>
<dbReference type="Proteomes" id="UP001165678">
    <property type="component" value="Unassembled WGS sequence"/>
</dbReference>
<evidence type="ECO:0000313" key="18">
    <source>
        <dbReference type="Proteomes" id="UP001165678"/>
    </source>
</evidence>